<comment type="caution">
    <text evidence="7">The sequence shown here is derived from an EMBL/GenBank/DDBJ whole genome shotgun (WGS) entry which is preliminary data.</text>
</comment>
<comment type="subcellular location">
    <subcellularLocation>
        <location evidence="1">Cell membrane</location>
        <topology evidence="1">Multi-pass membrane protein</topology>
    </subcellularLocation>
</comment>
<feature type="transmembrane region" description="Helical" evidence="6">
    <location>
        <begin position="151"/>
        <end position="175"/>
    </location>
</feature>
<feature type="transmembrane region" description="Helical" evidence="6">
    <location>
        <begin position="47"/>
        <end position="67"/>
    </location>
</feature>
<proteinExistence type="predicted"/>
<dbReference type="InterPro" id="IPR003740">
    <property type="entry name" value="YitT"/>
</dbReference>
<dbReference type="GO" id="GO:0005886">
    <property type="term" value="C:plasma membrane"/>
    <property type="evidence" value="ECO:0007669"/>
    <property type="project" value="UniProtKB-SubCell"/>
</dbReference>
<keyword evidence="5 6" id="KW-0472">Membrane</keyword>
<organism evidence="7 8">
    <name type="scientific">Neobacillus piezotolerans</name>
    <dbReference type="NCBI Taxonomy" id="2259171"/>
    <lineage>
        <taxon>Bacteria</taxon>
        <taxon>Bacillati</taxon>
        <taxon>Bacillota</taxon>
        <taxon>Bacilli</taxon>
        <taxon>Bacillales</taxon>
        <taxon>Bacillaceae</taxon>
        <taxon>Neobacillus</taxon>
    </lineage>
</organism>
<evidence type="ECO:0000313" key="7">
    <source>
        <dbReference type="EMBL" id="RDU36528.1"/>
    </source>
</evidence>
<feature type="transmembrane region" description="Helical" evidence="6">
    <location>
        <begin position="74"/>
        <end position="91"/>
    </location>
</feature>
<evidence type="ECO:0000313" key="8">
    <source>
        <dbReference type="Proteomes" id="UP000257144"/>
    </source>
</evidence>
<sequence length="203" mass="22301">MGRFLRKSAIVTAGGLIQGLGMGLFLFPHSIPSGGAGGLAVLLHHFFRIDMGFALWIVNFSMLVLAIKFLGNRCTVWTMFAITVTSLSIYLSQRGFTIPYHNVWVDLLTGSLFLGAGVGLLLRQGVSNGGVGVLALIISSMRGTLPGRPLFWINGCIFILTASIIKWEIIIQALLSQWISTKIVDAVFKIRLYDAYTYAFRKK</sequence>
<evidence type="ECO:0000256" key="5">
    <source>
        <dbReference type="ARBA" id="ARBA00023136"/>
    </source>
</evidence>
<name>A0A3D8GQ13_9BACI</name>
<evidence type="ECO:0000256" key="1">
    <source>
        <dbReference type="ARBA" id="ARBA00004651"/>
    </source>
</evidence>
<dbReference type="PANTHER" id="PTHR33545:SF9">
    <property type="entry name" value="UPF0750 MEMBRANE PROTEIN YITE"/>
    <property type="match status" value="1"/>
</dbReference>
<evidence type="ECO:0000256" key="3">
    <source>
        <dbReference type="ARBA" id="ARBA00022692"/>
    </source>
</evidence>
<evidence type="ECO:0000256" key="6">
    <source>
        <dbReference type="SAM" id="Phobius"/>
    </source>
</evidence>
<keyword evidence="8" id="KW-1185">Reference proteome</keyword>
<dbReference type="OrthoDB" id="2182285at2"/>
<dbReference type="EMBL" id="QNQT01000005">
    <property type="protein sequence ID" value="RDU36528.1"/>
    <property type="molecule type" value="Genomic_DNA"/>
</dbReference>
<feature type="transmembrane region" description="Helical" evidence="6">
    <location>
        <begin position="9"/>
        <end position="27"/>
    </location>
</feature>
<dbReference type="Proteomes" id="UP000257144">
    <property type="component" value="Unassembled WGS sequence"/>
</dbReference>
<dbReference type="RefSeq" id="WP_115452521.1">
    <property type="nucleotide sequence ID" value="NZ_QNQT01000005.1"/>
</dbReference>
<keyword evidence="3 6" id="KW-0812">Transmembrane</keyword>
<keyword evidence="2" id="KW-1003">Cell membrane</keyword>
<evidence type="ECO:0000256" key="4">
    <source>
        <dbReference type="ARBA" id="ARBA00022989"/>
    </source>
</evidence>
<gene>
    <name evidence="7" type="ORF">DRW41_13450</name>
</gene>
<dbReference type="AlphaFoldDB" id="A0A3D8GQ13"/>
<evidence type="ECO:0000256" key="2">
    <source>
        <dbReference type="ARBA" id="ARBA00022475"/>
    </source>
</evidence>
<accession>A0A3D8GQ13</accession>
<dbReference type="InterPro" id="IPR051461">
    <property type="entry name" value="UPF0750_membrane"/>
</dbReference>
<dbReference type="PANTHER" id="PTHR33545">
    <property type="entry name" value="UPF0750 MEMBRANE PROTEIN YITT-RELATED"/>
    <property type="match status" value="1"/>
</dbReference>
<keyword evidence="4 6" id="KW-1133">Transmembrane helix</keyword>
<reference evidence="7 8" key="1">
    <citation type="submission" date="2018-07" db="EMBL/GenBank/DDBJ databases">
        <title>Bacillus sp. YLB-04 draft genome sequence.</title>
        <authorList>
            <person name="Yu L."/>
            <person name="Tang X."/>
        </authorList>
    </citation>
    <scope>NUCLEOTIDE SEQUENCE [LARGE SCALE GENOMIC DNA]</scope>
    <source>
        <strain evidence="7 8">YLB-04</strain>
    </source>
</reference>
<dbReference type="Pfam" id="PF02588">
    <property type="entry name" value="YitT_membrane"/>
    <property type="match status" value="1"/>
</dbReference>
<protein>
    <submittedName>
        <fullName evidence="7">YitT family protein</fullName>
    </submittedName>
</protein>